<evidence type="ECO:0000256" key="2">
    <source>
        <dbReference type="SAM" id="Phobius"/>
    </source>
</evidence>
<evidence type="ECO:0000313" key="4">
    <source>
        <dbReference type="EMBL" id="CCI81950.1"/>
    </source>
</evidence>
<dbReference type="GeneID" id="82847180"/>
<dbReference type="AlphaFoldDB" id="I7KHB0"/>
<dbReference type="RefSeq" id="WP_008470894.1">
    <property type="nucleotide sequence ID" value="NZ_AYZP01000002.1"/>
</dbReference>
<accession>I7KHB0</accession>
<sequence>MQDNKSENKHKHHHRHHHKKRGWKIFGAIIAVVLVGILLVVGYAYRNIQNAANNAYNPVNLKNQDNGSLSSVLKNKKPISLLLLGTDTGEFGRTYKGRTDTMMLMVLDTQKNKTTIESIPRDMKVTLPDYPDYSPAKINSAYTYGGIDEVNKTINQYFKVPVNAYVLVNMKGLVKAIDKVGGVDVVSPLTFDYEGYSFKKGVKYHMNGKNALQFGRMRYDDPKGDYGRQERQRLVIMALLKKSANVQSVLNKDFLDSVSHSMQTNLTFNDMTQLAANYRDATETISSGYVKGSNDNEEGVSYQSVSVNERQRVSDKLRHALGLKEVTVK</sequence>
<dbReference type="PANTHER" id="PTHR33392:SF6">
    <property type="entry name" value="POLYISOPRENYL-TEICHOIC ACID--PEPTIDOGLYCAN TEICHOIC ACID TRANSFERASE TAGU"/>
    <property type="match status" value="1"/>
</dbReference>
<keyword evidence="2" id="KW-0812">Transmembrane</keyword>
<keyword evidence="2" id="KW-0472">Membrane</keyword>
<dbReference type="Proteomes" id="UP000009320">
    <property type="component" value="Unassembled WGS sequence"/>
</dbReference>
<keyword evidence="5" id="KW-1185">Reference proteome</keyword>
<feature type="transmembrane region" description="Helical" evidence="2">
    <location>
        <begin position="21"/>
        <end position="45"/>
    </location>
</feature>
<evidence type="ECO:0000256" key="1">
    <source>
        <dbReference type="ARBA" id="ARBA00006068"/>
    </source>
</evidence>
<comment type="similarity">
    <text evidence="1">Belongs to the LytR/CpsA/Psr (LCP) family.</text>
</comment>
<dbReference type="NCBIfam" id="TIGR00350">
    <property type="entry name" value="lytR_cpsA_psr"/>
    <property type="match status" value="1"/>
</dbReference>
<dbReference type="PATRIC" id="fig|1423758.3.peg.853"/>
<protein>
    <submittedName>
        <fullName evidence="4">Exopolysaccharide biosynthesis protein</fullName>
    </submittedName>
</protein>
<dbReference type="OrthoDB" id="27330at2"/>
<dbReference type="STRING" id="1423758.FC41_GL000844"/>
<keyword evidence="2" id="KW-1133">Transmembrane helix</keyword>
<gene>
    <name evidence="4" type="ORF">BN55_01185</name>
</gene>
<name>I7KHB0_9LACO</name>
<dbReference type="PANTHER" id="PTHR33392">
    <property type="entry name" value="POLYISOPRENYL-TEICHOIC ACID--PEPTIDOGLYCAN TEICHOIC ACID TRANSFERASE TAGU"/>
    <property type="match status" value="1"/>
</dbReference>
<comment type="caution">
    <text evidence="4">The sequence shown here is derived from an EMBL/GenBank/DDBJ whole genome shotgun (WGS) entry which is preliminary data.</text>
</comment>
<dbReference type="eggNOG" id="COG1316">
    <property type="taxonomic scope" value="Bacteria"/>
</dbReference>
<dbReference type="Gene3D" id="3.40.630.190">
    <property type="entry name" value="LCP protein"/>
    <property type="match status" value="1"/>
</dbReference>
<reference evidence="4 5" key="1">
    <citation type="submission" date="2012-06" db="EMBL/GenBank/DDBJ databases">
        <title>Draft Genome Sequence of Lactobacillus hominis Strain CRBIP 24.179T, isolated from human intestine.</title>
        <authorList>
            <person name="Cousin S."/>
            <person name="Ma L."/>
            <person name="Bizet C."/>
            <person name="Loux V."/>
            <person name="Bouchier C."/>
            <person name="Clermont D."/>
            <person name="Creno S."/>
        </authorList>
    </citation>
    <scope>NUCLEOTIDE SEQUENCE [LARGE SCALE GENOMIC DNA]</scope>
    <source>
        <strain evidence="5">CRBIP 24.179T</strain>
    </source>
</reference>
<organism evidence="4 5">
    <name type="scientific">Lactobacillus hominis DSM 23910 = CRBIP 24.179</name>
    <dbReference type="NCBI Taxonomy" id="1423758"/>
    <lineage>
        <taxon>Bacteria</taxon>
        <taxon>Bacillati</taxon>
        <taxon>Bacillota</taxon>
        <taxon>Bacilli</taxon>
        <taxon>Lactobacillales</taxon>
        <taxon>Lactobacillaceae</taxon>
        <taxon>Lactobacillus</taxon>
    </lineage>
</organism>
<evidence type="ECO:0000259" key="3">
    <source>
        <dbReference type="Pfam" id="PF03816"/>
    </source>
</evidence>
<feature type="domain" description="Cell envelope-related transcriptional attenuator" evidence="3">
    <location>
        <begin position="98"/>
        <end position="244"/>
    </location>
</feature>
<dbReference type="Pfam" id="PF03816">
    <property type="entry name" value="LytR_cpsA_psr"/>
    <property type="match status" value="1"/>
</dbReference>
<evidence type="ECO:0000313" key="5">
    <source>
        <dbReference type="Proteomes" id="UP000009320"/>
    </source>
</evidence>
<dbReference type="InterPro" id="IPR050922">
    <property type="entry name" value="LytR/CpsA/Psr_CW_biosynth"/>
</dbReference>
<dbReference type="EMBL" id="CAKE01000011">
    <property type="protein sequence ID" value="CCI81950.1"/>
    <property type="molecule type" value="Genomic_DNA"/>
</dbReference>
<proteinExistence type="inferred from homology"/>
<dbReference type="InterPro" id="IPR004474">
    <property type="entry name" value="LytR_CpsA_psr"/>
</dbReference>